<feature type="compositionally biased region" description="Polar residues" evidence="1">
    <location>
        <begin position="168"/>
        <end position="194"/>
    </location>
</feature>
<name>A0ABP0QU19_9DINO</name>
<evidence type="ECO:0000259" key="2">
    <source>
        <dbReference type="Pfam" id="PF07727"/>
    </source>
</evidence>
<dbReference type="Proteomes" id="UP001642464">
    <property type="component" value="Unassembled WGS sequence"/>
</dbReference>
<protein>
    <submittedName>
        <fullName evidence="3">Retrovirus-related Pol polyprotein from transposon RE1 (Retro element 1) (AtRE1)</fullName>
    </submittedName>
</protein>
<feature type="region of interest" description="Disordered" evidence="1">
    <location>
        <begin position="870"/>
        <end position="889"/>
    </location>
</feature>
<dbReference type="Pfam" id="PF07727">
    <property type="entry name" value="RVT_2"/>
    <property type="match status" value="1"/>
</dbReference>
<reference evidence="3 4" key="1">
    <citation type="submission" date="2024-02" db="EMBL/GenBank/DDBJ databases">
        <authorList>
            <person name="Chen Y."/>
            <person name="Shah S."/>
            <person name="Dougan E. K."/>
            <person name="Thang M."/>
            <person name="Chan C."/>
        </authorList>
    </citation>
    <scope>NUCLEOTIDE SEQUENCE [LARGE SCALE GENOMIC DNA]</scope>
</reference>
<feature type="region of interest" description="Disordered" evidence="1">
    <location>
        <begin position="134"/>
        <end position="206"/>
    </location>
</feature>
<feature type="compositionally biased region" description="Basic and acidic residues" evidence="1">
    <location>
        <begin position="423"/>
        <end position="444"/>
    </location>
</feature>
<feature type="compositionally biased region" description="Basic and acidic residues" evidence="1">
    <location>
        <begin position="1136"/>
        <end position="1146"/>
    </location>
</feature>
<feature type="domain" description="Reverse transcriptase Ty1/copia-type" evidence="2">
    <location>
        <begin position="1323"/>
        <end position="1547"/>
    </location>
</feature>
<dbReference type="InterPro" id="IPR013103">
    <property type="entry name" value="RVT_2"/>
</dbReference>
<feature type="region of interest" description="Disordered" evidence="1">
    <location>
        <begin position="1136"/>
        <end position="1225"/>
    </location>
</feature>
<evidence type="ECO:0000313" key="3">
    <source>
        <dbReference type="EMBL" id="CAK9090461.1"/>
    </source>
</evidence>
<dbReference type="EMBL" id="CAXAMM010040006">
    <property type="protein sequence ID" value="CAK9090461.1"/>
    <property type="molecule type" value="Genomic_DNA"/>
</dbReference>
<sequence>MTVTKGKDNIPSWDGNPASWTEYRKAAYLYEETVKWENRYLCGPRLAAELSGAAKAAISNKKRGWLSREDGVEKLMKCLKEAMSEPALPEIANQLRAYFKVLRRRRGESMAAFCVRHREEYARTCKALTRVMKEQRQLGQQGPQAWHSGRRNSQGSMEPIPERAPARSSRTGGSSDRAANTASESDGLTTTETVENPAEEDDPTWEEDETWWWWWYANWWQTEAWNAAYSWEPPRNEDDSTAATADEEDDEEDFIEILPDVIKGWLLLEKSNIDHMERSLIQSEVRNNFSLQSVENALRSHFTDDQIRKRDGGETRHDLFEAEDDGLEDEPPGEADNFVLEDLPEETQAFYQQARADEEAAWMQIQQGRQTLREARAKQHDVRMGRKFFDSRRKPNFRMGERHGLGKGDGKNKGGGPCARCGKAHDTRSCPQKSDTRETESKSYEAEEHSEFVYGYGVLDGGATKTMASIHALECLEEKVMNKQHNSAIVHVDTSDRPLFGFGNSEHNRCVSTCYIKIPTKDQNMSLKVHALDKGKAPVLVSVDTLRRMGAIIDFQHNEAIFTKVNPTKLVPLRQSAAGHQLMPLTTDFMEEDLEFFASPIVPQLNHLMMAKAMGQVTKWEGGMMKRHYHMTKGECLAELETFDCVVTNPKDYTLQEVRVLVRENRVRAGLVKDKSSEEEDMIKTVNNANLTDLKAMCIARGMKIPEKARVGELRLCLKQWLVQSGTGQTVYKLGGRVNGMTFQEIALSDPAYLLWAKKETTEKGANSHWQLRQLVHWAERMDRDESATTIIQVQRPDLDEFASPMKKTQGGYQTTAASPPGSAAKHPEVKQEPETTQAASSGEVTTMIQTMKELASVVGVLQQNVAELQEKDKPRKARSTTSSAGFEKDEYLRQQGDRIIPEAWTALTKRDHELFLLELACSEHLVLSQEAEKQGLTAESRANLKVFTDRWKSIQVDAAFWRNPRDNKQSQFVVLLDEASRFMVTALIPGHKRGISPQEYIEIFEQKWKPYFGVPDVVRSDPEGAWRSQVIQDYFTGDLVFYWRTQILGNEKQSWNRGRYVGPARVLALETRNDEDGRLSPSSVAWLVKGNRIVKVAIEQIRHASAREQNLHELTRPPQLPRTFTELLGDVKRGVYHDHVEDGPKPYKRAAIEPEEGDHPTGRRRYESKQPPARQDFRGRAQGNRPEIPDTQDYSPSLPPEPREPSPRSRSRSPRGSMPQSSSWQEEVHSSFWARTESSFWQHSQSCVEIDIELPRHDRGWKKLFKNSQSFFISALKRKSIEVSERRLSQEEHEQFQGAKQVEVDKFIASEALQALPPHLRPNKEQALRMRWILVWKKKEDGSVKPKARAVVLGYQDPDYANRPTFAPTMTRQTRQVLLQWAANHQAEVKKGDVAAAFLQGREFARDLYLIPTPEICTAMNIAPESVVKMRKACYGLVEARIEWFETMNTFLQSQGLEQLKSDPCCWRLRDPTTGQTVGLVLGHVDDFLFSGLPQNKQWEAAERSIRERFNWGEWEVNDFVQCGVRVRAQKDHSFWLDQEKYVQDIQEINIPKNRRETPKESTTDAEKTELRGLLGALAWHTSQVGFRFSSYTSLYLSEVNSSTVETLIEVNMLLRKIRNVSHEPMKIFPFEEHENPQLYCWTDASNQNRHDGSSTKGVLVGMSGGKLESGEIDRVSPWFWQSGKIDRVCRSPGSSEARAFIDGEDILHMLRFQWGEIIGHEVDIHDIDNHVSRAARKSPRRGLRGGTARQRGKHLSIVPNVYPLFRIEKIHMREELLTCFGFFRGRESGRWRPRVGCAREARRVVFAARSAEKDESQDVVTLTLPDVSSNLRQLPVIDPEAARPRQASELLVIDLGA</sequence>
<gene>
    <name evidence="3" type="ORF">SCF082_LOCUS42665</name>
</gene>
<feature type="compositionally biased region" description="Acidic residues" evidence="1">
    <location>
        <begin position="197"/>
        <end position="206"/>
    </location>
</feature>
<evidence type="ECO:0000256" key="1">
    <source>
        <dbReference type="SAM" id="MobiDB-lite"/>
    </source>
</evidence>
<feature type="compositionally biased region" description="Low complexity" evidence="1">
    <location>
        <begin position="1215"/>
        <end position="1224"/>
    </location>
</feature>
<feature type="region of interest" description="Disordered" evidence="1">
    <location>
        <begin position="396"/>
        <end position="444"/>
    </location>
</feature>
<comment type="caution">
    <text evidence="3">The sequence shown here is derived from an EMBL/GenBank/DDBJ whole genome shotgun (WGS) entry which is preliminary data.</text>
</comment>
<feature type="region of interest" description="Disordered" evidence="1">
    <location>
        <begin position="231"/>
        <end position="251"/>
    </location>
</feature>
<organism evidence="3 4">
    <name type="scientific">Durusdinium trenchii</name>
    <dbReference type="NCBI Taxonomy" id="1381693"/>
    <lineage>
        <taxon>Eukaryota</taxon>
        <taxon>Sar</taxon>
        <taxon>Alveolata</taxon>
        <taxon>Dinophyceae</taxon>
        <taxon>Suessiales</taxon>
        <taxon>Symbiodiniaceae</taxon>
        <taxon>Durusdinium</taxon>
    </lineage>
</organism>
<evidence type="ECO:0000313" key="4">
    <source>
        <dbReference type="Proteomes" id="UP001642464"/>
    </source>
</evidence>
<feature type="compositionally biased region" description="Basic and acidic residues" evidence="1">
    <location>
        <begin position="1158"/>
        <end position="1169"/>
    </location>
</feature>
<accession>A0ABP0QU19</accession>
<keyword evidence="4" id="KW-1185">Reference proteome</keyword>
<feature type="compositionally biased region" description="Basic and acidic residues" evidence="1">
    <location>
        <begin position="396"/>
        <end position="412"/>
    </location>
</feature>
<feature type="region of interest" description="Disordered" evidence="1">
    <location>
        <begin position="803"/>
        <end position="843"/>
    </location>
</feature>
<proteinExistence type="predicted"/>